<dbReference type="AlphaFoldDB" id="A0A1D1W1Z9"/>
<organism evidence="1 2">
    <name type="scientific">Ramazzottius varieornatus</name>
    <name type="common">Water bear</name>
    <name type="synonym">Tardigrade</name>
    <dbReference type="NCBI Taxonomy" id="947166"/>
    <lineage>
        <taxon>Eukaryota</taxon>
        <taxon>Metazoa</taxon>
        <taxon>Ecdysozoa</taxon>
        <taxon>Tardigrada</taxon>
        <taxon>Eutardigrada</taxon>
        <taxon>Parachela</taxon>
        <taxon>Hypsibioidea</taxon>
        <taxon>Ramazzottiidae</taxon>
        <taxon>Ramazzottius</taxon>
    </lineage>
</organism>
<protein>
    <submittedName>
        <fullName evidence="1">Uncharacterized protein</fullName>
    </submittedName>
</protein>
<evidence type="ECO:0000313" key="1">
    <source>
        <dbReference type="EMBL" id="GAV07587.1"/>
    </source>
</evidence>
<name>A0A1D1W1Z9_RAMVA</name>
<sequence length="122" mass="13701">MDLTPKLTNCKNGARKGGYLEELKMASFAKLSTRKILPALPALEYGSWRRHFQPNDPLDKRKSYGGGYNSNAPFGRRGLVGTEQNLIRRDNTPTDNYCPPPLKPVNLISNERLLHAEPKPLP</sequence>
<gene>
    <name evidence="1" type="primary">RvY_17406-1</name>
    <name evidence="1" type="synonym">RvY_17406.1</name>
    <name evidence="1" type="ORF">RvY_17406</name>
</gene>
<comment type="caution">
    <text evidence="1">The sequence shown here is derived from an EMBL/GenBank/DDBJ whole genome shotgun (WGS) entry which is preliminary data.</text>
</comment>
<reference evidence="1 2" key="1">
    <citation type="journal article" date="2016" name="Nat. Commun.">
        <title>Extremotolerant tardigrade genome and improved radiotolerance of human cultured cells by tardigrade-unique protein.</title>
        <authorList>
            <person name="Hashimoto T."/>
            <person name="Horikawa D.D."/>
            <person name="Saito Y."/>
            <person name="Kuwahara H."/>
            <person name="Kozuka-Hata H."/>
            <person name="Shin-I T."/>
            <person name="Minakuchi Y."/>
            <person name="Ohishi K."/>
            <person name="Motoyama A."/>
            <person name="Aizu T."/>
            <person name="Enomoto A."/>
            <person name="Kondo K."/>
            <person name="Tanaka S."/>
            <person name="Hara Y."/>
            <person name="Koshikawa S."/>
            <person name="Sagara H."/>
            <person name="Miura T."/>
            <person name="Yokobori S."/>
            <person name="Miyagawa K."/>
            <person name="Suzuki Y."/>
            <person name="Kubo T."/>
            <person name="Oyama M."/>
            <person name="Kohara Y."/>
            <person name="Fujiyama A."/>
            <person name="Arakawa K."/>
            <person name="Katayama T."/>
            <person name="Toyoda A."/>
            <person name="Kunieda T."/>
        </authorList>
    </citation>
    <scope>NUCLEOTIDE SEQUENCE [LARGE SCALE GENOMIC DNA]</scope>
    <source>
        <strain evidence="1 2">YOKOZUNA-1</strain>
    </source>
</reference>
<proteinExistence type="predicted"/>
<dbReference type="EMBL" id="BDGG01000015">
    <property type="protein sequence ID" value="GAV07587.1"/>
    <property type="molecule type" value="Genomic_DNA"/>
</dbReference>
<keyword evidence="2" id="KW-1185">Reference proteome</keyword>
<evidence type="ECO:0000313" key="2">
    <source>
        <dbReference type="Proteomes" id="UP000186922"/>
    </source>
</evidence>
<dbReference type="Proteomes" id="UP000186922">
    <property type="component" value="Unassembled WGS sequence"/>
</dbReference>
<accession>A0A1D1W1Z9</accession>